<dbReference type="EMBL" id="AYYR01000027">
    <property type="protein sequence ID" value="KRM76452.1"/>
    <property type="molecule type" value="Genomic_DNA"/>
</dbReference>
<sequence length="327" mass="34543">MYIGADMGGTFIKLGLLTDDLRPVARLKVPTESMTSSGVVMKNLLAGLHRLMTENQVTPNDIQAIGLGVPGQMDIQHGLSIASPNFSNWANVPVVTTVQQAFHIPTFMDNDVRVNLYGEWQFGAGRGKQDVLMVTLGTGLGAAMITNGRMMYGTTNSAVELGHMNMVRHGGRPCACGSSGCFGRYVSARGMVATVSDHLQRGEKSIVSQWTAGDLSSLTAEQISTGYDKHDAVCIETMRETSEMLGFGLANAINLYNPARVIIGGGVAQAGERLLGPARAIVAHHALKVAREACDVVPAELGPWAGMTGAAVYAQVRAVQQAGGADN</sequence>
<organism evidence="2 3">
    <name type="scientific">Secundilactobacillus collinoides DSM 20515 = JCM 1123</name>
    <dbReference type="NCBI Taxonomy" id="1423733"/>
    <lineage>
        <taxon>Bacteria</taxon>
        <taxon>Bacillati</taxon>
        <taxon>Bacillota</taxon>
        <taxon>Bacilli</taxon>
        <taxon>Lactobacillales</taxon>
        <taxon>Lactobacillaceae</taxon>
        <taxon>Secundilactobacillus</taxon>
    </lineage>
</organism>
<protein>
    <submittedName>
        <fullName evidence="2">Glucokinase</fullName>
    </submittedName>
</protein>
<comment type="caution">
    <text evidence="2">The sequence shown here is derived from an EMBL/GenBank/DDBJ whole genome shotgun (WGS) entry which is preliminary data.</text>
</comment>
<dbReference type="GO" id="GO:0016301">
    <property type="term" value="F:kinase activity"/>
    <property type="evidence" value="ECO:0007669"/>
    <property type="project" value="UniProtKB-KW"/>
</dbReference>
<dbReference type="Gene3D" id="3.30.420.40">
    <property type="match status" value="2"/>
</dbReference>
<name>A0A0R2BFN9_SECCO</name>
<proteinExistence type="inferred from homology"/>
<comment type="similarity">
    <text evidence="1">Belongs to the ROK (NagC/XylR) family.</text>
</comment>
<dbReference type="RefSeq" id="WP_054762718.1">
    <property type="nucleotide sequence ID" value="NZ_AYYR01000027.1"/>
</dbReference>
<dbReference type="PATRIC" id="fig|1423733.4.peg.1640"/>
<evidence type="ECO:0000313" key="2">
    <source>
        <dbReference type="EMBL" id="KRM76452.1"/>
    </source>
</evidence>
<reference evidence="2 3" key="1">
    <citation type="journal article" date="2015" name="Genome Announc.">
        <title>Expanding the biotechnology potential of lactobacilli through comparative genomics of 213 strains and associated genera.</title>
        <authorList>
            <person name="Sun Z."/>
            <person name="Harris H.M."/>
            <person name="McCann A."/>
            <person name="Guo C."/>
            <person name="Argimon S."/>
            <person name="Zhang W."/>
            <person name="Yang X."/>
            <person name="Jeffery I.B."/>
            <person name="Cooney J.C."/>
            <person name="Kagawa T.F."/>
            <person name="Liu W."/>
            <person name="Song Y."/>
            <person name="Salvetti E."/>
            <person name="Wrobel A."/>
            <person name="Rasinkangas P."/>
            <person name="Parkhill J."/>
            <person name="Rea M.C."/>
            <person name="O'Sullivan O."/>
            <person name="Ritari J."/>
            <person name="Douillard F.P."/>
            <person name="Paul Ross R."/>
            <person name="Yang R."/>
            <person name="Briner A.E."/>
            <person name="Felis G.E."/>
            <person name="de Vos W.M."/>
            <person name="Barrangou R."/>
            <person name="Klaenhammer T.R."/>
            <person name="Caufield P.W."/>
            <person name="Cui Y."/>
            <person name="Zhang H."/>
            <person name="O'Toole P.W."/>
        </authorList>
    </citation>
    <scope>NUCLEOTIDE SEQUENCE [LARGE SCALE GENOMIC DNA]</scope>
    <source>
        <strain evidence="2 3">DSM 20515</strain>
    </source>
</reference>
<accession>A0A0R2BFN9</accession>
<evidence type="ECO:0000313" key="3">
    <source>
        <dbReference type="Proteomes" id="UP000051845"/>
    </source>
</evidence>
<dbReference type="AlphaFoldDB" id="A0A0R2BFN9"/>
<evidence type="ECO:0000256" key="1">
    <source>
        <dbReference type="ARBA" id="ARBA00006479"/>
    </source>
</evidence>
<dbReference type="InterPro" id="IPR043129">
    <property type="entry name" value="ATPase_NBD"/>
</dbReference>
<dbReference type="InterPro" id="IPR000600">
    <property type="entry name" value="ROK"/>
</dbReference>
<keyword evidence="2" id="KW-0418">Kinase</keyword>
<dbReference type="STRING" id="33960.TY91_16305"/>
<dbReference type="PANTHER" id="PTHR18964">
    <property type="entry name" value="ROK (REPRESSOR, ORF, KINASE) FAMILY"/>
    <property type="match status" value="1"/>
</dbReference>
<gene>
    <name evidence="2" type="ORF">FC82_GL001559</name>
</gene>
<dbReference type="Pfam" id="PF00480">
    <property type="entry name" value="ROK"/>
    <property type="match status" value="1"/>
</dbReference>
<dbReference type="PANTHER" id="PTHR18964:SF149">
    <property type="entry name" value="BIFUNCTIONAL UDP-N-ACETYLGLUCOSAMINE 2-EPIMERASE_N-ACETYLMANNOSAMINE KINASE"/>
    <property type="match status" value="1"/>
</dbReference>
<keyword evidence="2" id="KW-0808">Transferase</keyword>
<dbReference type="SUPFAM" id="SSF53067">
    <property type="entry name" value="Actin-like ATPase domain"/>
    <property type="match status" value="1"/>
</dbReference>
<dbReference type="Proteomes" id="UP000051845">
    <property type="component" value="Unassembled WGS sequence"/>
</dbReference>